<name>A0A7J6QUM6_PEROL</name>
<protein>
    <submittedName>
        <fullName evidence="3">Uncharacterized protein</fullName>
    </submittedName>
</protein>
<evidence type="ECO:0000256" key="1">
    <source>
        <dbReference type="SAM" id="MobiDB-lite"/>
    </source>
</evidence>
<feature type="signal peptide" evidence="2">
    <location>
        <begin position="1"/>
        <end position="22"/>
    </location>
</feature>
<gene>
    <name evidence="3" type="ORF">FOZ63_029585</name>
</gene>
<proteinExistence type="predicted"/>
<feature type="chain" id="PRO_5029685353" evidence="2">
    <location>
        <begin position="23"/>
        <end position="732"/>
    </location>
</feature>
<organism evidence="3 4">
    <name type="scientific">Perkinsus olseni</name>
    <name type="common">Perkinsus atlanticus</name>
    <dbReference type="NCBI Taxonomy" id="32597"/>
    <lineage>
        <taxon>Eukaryota</taxon>
        <taxon>Sar</taxon>
        <taxon>Alveolata</taxon>
        <taxon>Perkinsozoa</taxon>
        <taxon>Perkinsea</taxon>
        <taxon>Perkinsida</taxon>
        <taxon>Perkinsidae</taxon>
        <taxon>Perkinsus</taxon>
    </lineage>
</organism>
<accession>A0A7J6QUM6</accession>
<dbReference type="AlphaFoldDB" id="A0A7J6QUM6"/>
<sequence>MIRQLLTVQLIILELIQPYTSATGSSTIRAGIYQSIAPIGNFTTVVMMLHTDMTTFFTFSLPGLARSLSVGSHKFEPDGAGCLKYYAGKLSNTQKLDSGFERLNKMLSKDISRSLDWRDVRVCPATDSTVALVLHGQAYMLHRVNEVQPVVATSKHPRRITHQTQNQRKRATKGKGSIAELLLNATYENVDPILGFTKVTFTVSKGLLCFFEFYFPEDLPSRKIGPYKMAVDVLSGCLKYDTSDRYRKLAWEFYALFKSLTGDEIEHISASGVSLCFTIPKQAELFLGTGRYRMATPGGRDARDRSHLATTGFASIDTGGNILVPQIRSSSLATPALQPPVGVYQNVSSILGFTKVMMTVTAGPRCSLKLSLPWRVEPVSVRPLDVIYEDMTSCFVFDTRDRAKRLKVRWAFKKLTDELEEKGFEGIEATDVKVCYSQSSKVELCIVGIRYPMTLITPEKGKSRRSTLETEAKRRKTSHKERSAREANRQLSGEEPPEPAVTNTGNGGITQPPQNPAVGWEDSDILDFFDDLKPKDDLNLSPSSSTQLLDFFANIFPPHSSSTTPETTGAERGAAEFHSENEPLELWTAQRWSPSSAFTSSVRRMRPCGLVTRKDLAGDTVINPDQRLRYQVESQTRPAAMRPASSNGDQWFPQNGYRQLGGDDSSRAIPMASTGAAEHTQISQTSAEAWEDFELPLDLWSHEASGTPPWSPTDFNMDAFENAVSARHEGAV</sequence>
<feature type="region of interest" description="Disordered" evidence="1">
    <location>
        <begin position="460"/>
        <end position="521"/>
    </location>
</feature>
<evidence type="ECO:0000313" key="4">
    <source>
        <dbReference type="Proteomes" id="UP000553632"/>
    </source>
</evidence>
<keyword evidence="2" id="KW-0732">Signal</keyword>
<dbReference type="EMBL" id="JABANO010030345">
    <property type="protein sequence ID" value="KAF4712037.1"/>
    <property type="molecule type" value="Genomic_DNA"/>
</dbReference>
<evidence type="ECO:0000256" key="2">
    <source>
        <dbReference type="SAM" id="SignalP"/>
    </source>
</evidence>
<reference evidence="3 4" key="1">
    <citation type="submission" date="2020-04" db="EMBL/GenBank/DDBJ databases">
        <title>Perkinsus olseni comparative genomics.</title>
        <authorList>
            <person name="Bogema D.R."/>
        </authorList>
    </citation>
    <scope>NUCLEOTIDE SEQUENCE [LARGE SCALE GENOMIC DNA]</scope>
    <source>
        <strain evidence="3 4">ATCC PRA-207</strain>
    </source>
</reference>
<keyword evidence="4" id="KW-1185">Reference proteome</keyword>
<feature type="compositionally biased region" description="Polar residues" evidence="1">
    <location>
        <begin position="501"/>
        <end position="512"/>
    </location>
</feature>
<dbReference type="Proteomes" id="UP000553632">
    <property type="component" value="Unassembled WGS sequence"/>
</dbReference>
<evidence type="ECO:0000313" key="3">
    <source>
        <dbReference type="EMBL" id="KAF4712037.1"/>
    </source>
</evidence>
<comment type="caution">
    <text evidence="3">The sequence shown here is derived from an EMBL/GenBank/DDBJ whole genome shotgun (WGS) entry which is preliminary data.</text>
</comment>